<evidence type="ECO:0000256" key="1">
    <source>
        <dbReference type="SAM" id="MobiDB-lite"/>
    </source>
</evidence>
<dbReference type="EMBL" id="GIFC01014391">
    <property type="protein sequence ID" value="MXU96474.1"/>
    <property type="molecule type" value="Transcribed_RNA"/>
</dbReference>
<protein>
    <submittedName>
        <fullName evidence="2">Uncharacterized protein</fullName>
    </submittedName>
</protein>
<name>A0A6B0V3T7_IXORI</name>
<proteinExistence type="predicted"/>
<feature type="compositionally biased region" description="Low complexity" evidence="1">
    <location>
        <begin position="106"/>
        <end position="119"/>
    </location>
</feature>
<organism evidence="2">
    <name type="scientific">Ixodes ricinus</name>
    <name type="common">Common tick</name>
    <name type="synonym">Acarus ricinus</name>
    <dbReference type="NCBI Taxonomy" id="34613"/>
    <lineage>
        <taxon>Eukaryota</taxon>
        <taxon>Metazoa</taxon>
        <taxon>Ecdysozoa</taxon>
        <taxon>Arthropoda</taxon>
        <taxon>Chelicerata</taxon>
        <taxon>Arachnida</taxon>
        <taxon>Acari</taxon>
        <taxon>Parasitiformes</taxon>
        <taxon>Ixodida</taxon>
        <taxon>Ixodoidea</taxon>
        <taxon>Ixodidae</taxon>
        <taxon>Ixodinae</taxon>
        <taxon>Ixodes</taxon>
    </lineage>
</organism>
<dbReference type="AlphaFoldDB" id="A0A6B0V3T7"/>
<feature type="compositionally biased region" description="Polar residues" evidence="1">
    <location>
        <begin position="49"/>
        <end position="58"/>
    </location>
</feature>
<accession>A0A6B0V3T7</accession>
<feature type="compositionally biased region" description="Polar residues" evidence="1">
    <location>
        <begin position="74"/>
        <end position="85"/>
    </location>
</feature>
<feature type="region of interest" description="Disordered" evidence="1">
    <location>
        <begin position="97"/>
        <end position="123"/>
    </location>
</feature>
<feature type="compositionally biased region" description="Low complexity" evidence="1">
    <location>
        <begin position="134"/>
        <end position="149"/>
    </location>
</feature>
<feature type="region of interest" description="Disordered" evidence="1">
    <location>
        <begin position="130"/>
        <end position="149"/>
    </location>
</feature>
<feature type="region of interest" description="Disordered" evidence="1">
    <location>
        <begin position="1"/>
        <end position="85"/>
    </location>
</feature>
<sequence length="217" mass="23594">MPRRGAPPPGSTALRPPRAALLSGQLVTRASRGRPSNRPSRKSLPRGSTRWTRTTKAPSRTKRLAASPLRSLTGRCSSSAPSTSCMRRLPCGGPTARTPPASALCSTSTRTSTSGITGRRSGRRRWRFASWKEPTGSGPPRRRPSSPWTGWMRVAASPRLPQMSASRGRCPPACPCRRSSPSTLTRSVFSRGFSRFFRAAAFGPLTRILFSFHLCMS</sequence>
<reference evidence="2" key="1">
    <citation type="submission" date="2019-12" db="EMBL/GenBank/DDBJ databases">
        <title>An insight into the sialome of adult female Ixodes ricinus ticks feeding for 6 days.</title>
        <authorList>
            <person name="Perner J."/>
            <person name="Ribeiro J.M.C."/>
        </authorList>
    </citation>
    <scope>NUCLEOTIDE SEQUENCE</scope>
    <source>
        <strain evidence="2">Semi-engorged</strain>
        <tissue evidence="2">Salivary glands</tissue>
    </source>
</reference>
<feature type="compositionally biased region" description="Pro residues" evidence="1">
    <location>
        <begin position="1"/>
        <end position="10"/>
    </location>
</feature>
<evidence type="ECO:0000313" key="2">
    <source>
        <dbReference type="EMBL" id="MXU96474.1"/>
    </source>
</evidence>